<accession>A0AAV5FIA9</accession>
<gene>
    <name evidence="1" type="primary">gb22998</name>
    <name evidence="1" type="ORF">PR202_gb22998</name>
</gene>
<dbReference type="Proteomes" id="UP001054889">
    <property type="component" value="Unassembled WGS sequence"/>
</dbReference>
<organism evidence="1 2">
    <name type="scientific">Eleusine coracana subsp. coracana</name>
    <dbReference type="NCBI Taxonomy" id="191504"/>
    <lineage>
        <taxon>Eukaryota</taxon>
        <taxon>Viridiplantae</taxon>
        <taxon>Streptophyta</taxon>
        <taxon>Embryophyta</taxon>
        <taxon>Tracheophyta</taxon>
        <taxon>Spermatophyta</taxon>
        <taxon>Magnoliopsida</taxon>
        <taxon>Liliopsida</taxon>
        <taxon>Poales</taxon>
        <taxon>Poaceae</taxon>
        <taxon>PACMAD clade</taxon>
        <taxon>Chloridoideae</taxon>
        <taxon>Cynodonteae</taxon>
        <taxon>Eleusininae</taxon>
        <taxon>Eleusine</taxon>
    </lineage>
</organism>
<keyword evidence="2" id="KW-1185">Reference proteome</keyword>
<comment type="caution">
    <text evidence="1">The sequence shown here is derived from an EMBL/GenBank/DDBJ whole genome shotgun (WGS) entry which is preliminary data.</text>
</comment>
<protein>
    <submittedName>
        <fullName evidence="1">Uncharacterized protein</fullName>
    </submittedName>
</protein>
<reference evidence="1" key="1">
    <citation type="journal article" date="2018" name="DNA Res.">
        <title>Multiple hybrid de novo genome assembly of finger millet, an orphan allotetraploid crop.</title>
        <authorList>
            <person name="Hatakeyama M."/>
            <person name="Aluri S."/>
            <person name="Balachadran M.T."/>
            <person name="Sivarajan S.R."/>
            <person name="Patrignani A."/>
            <person name="Gruter S."/>
            <person name="Poveda L."/>
            <person name="Shimizu-Inatsugi R."/>
            <person name="Baeten J."/>
            <person name="Francoijs K.J."/>
            <person name="Nataraja K.N."/>
            <person name="Reddy Y.A.N."/>
            <person name="Phadnis S."/>
            <person name="Ravikumar R.L."/>
            <person name="Schlapbach R."/>
            <person name="Sreeman S.M."/>
            <person name="Shimizu K.K."/>
        </authorList>
    </citation>
    <scope>NUCLEOTIDE SEQUENCE</scope>
</reference>
<sequence>MRPVLRRDCSFNYLWYLYVQGNVGWGLDFSVPSTWSCCSCSLLIFLFGTRTYRLYESGDTGGAFFSVGKAIGVEEELVTRSYIIYAGT</sequence>
<dbReference type="AlphaFoldDB" id="A0AAV5FIA9"/>
<dbReference type="EMBL" id="BQKI01000085">
    <property type="protein sequence ID" value="GJN34347.1"/>
    <property type="molecule type" value="Genomic_DNA"/>
</dbReference>
<proteinExistence type="predicted"/>
<reference evidence="1" key="2">
    <citation type="submission" date="2021-12" db="EMBL/GenBank/DDBJ databases">
        <title>Resequencing data analysis of finger millet.</title>
        <authorList>
            <person name="Hatakeyama M."/>
            <person name="Aluri S."/>
            <person name="Balachadran M.T."/>
            <person name="Sivarajan S.R."/>
            <person name="Poveda L."/>
            <person name="Shimizu-Inatsugi R."/>
            <person name="Schlapbach R."/>
            <person name="Sreeman S.M."/>
            <person name="Shimizu K.K."/>
        </authorList>
    </citation>
    <scope>NUCLEOTIDE SEQUENCE</scope>
</reference>
<name>A0AAV5FIA9_ELECO</name>
<evidence type="ECO:0000313" key="2">
    <source>
        <dbReference type="Proteomes" id="UP001054889"/>
    </source>
</evidence>
<evidence type="ECO:0000313" key="1">
    <source>
        <dbReference type="EMBL" id="GJN34347.1"/>
    </source>
</evidence>